<organism evidence="1 2">
    <name type="scientific">Candidatus Azambacteria bacterium RIFCSPLOWO2_02_FULL_44_14</name>
    <dbReference type="NCBI Taxonomy" id="1797306"/>
    <lineage>
        <taxon>Bacteria</taxon>
        <taxon>Candidatus Azamiibacteriota</taxon>
    </lineage>
</organism>
<proteinExistence type="predicted"/>
<dbReference type="Pfam" id="PF03136">
    <property type="entry name" value="Pup_ligase"/>
    <property type="match status" value="1"/>
</dbReference>
<evidence type="ECO:0000313" key="1">
    <source>
        <dbReference type="EMBL" id="OGD40610.1"/>
    </source>
</evidence>
<reference evidence="1 2" key="1">
    <citation type="journal article" date="2016" name="Nat. Commun.">
        <title>Thousands of microbial genomes shed light on interconnected biogeochemical processes in an aquifer system.</title>
        <authorList>
            <person name="Anantharaman K."/>
            <person name="Brown C.T."/>
            <person name="Hug L.A."/>
            <person name="Sharon I."/>
            <person name="Castelle C.J."/>
            <person name="Probst A.J."/>
            <person name="Thomas B.C."/>
            <person name="Singh A."/>
            <person name="Wilkins M.J."/>
            <person name="Karaoz U."/>
            <person name="Brodie E.L."/>
            <person name="Williams K.H."/>
            <person name="Hubbard S.S."/>
            <person name="Banfield J.F."/>
        </authorList>
    </citation>
    <scope>NUCLEOTIDE SEQUENCE [LARGE SCALE GENOMIC DNA]</scope>
</reference>
<evidence type="ECO:0000313" key="2">
    <source>
        <dbReference type="Proteomes" id="UP000177197"/>
    </source>
</evidence>
<dbReference type="PANTHER" id="PTHR42307:SF2">
    <property type="entry name" value="PUP DEAMIDASE_DEPUPYLASE"/>
    <property type="match status" value="1"/>
</dbReference>
<dbReference type="EMBL" id="MEYV01000004">
    <property type="protein sequence ID" value="OGD40610.1"/>
    <property type="molecule type" value="Genomic_DNA"/>
</dbReference>
<gene>
    <name evidence="1" type="ORF">A3I30_01140</name>
</gene>
<dbReference type="PANTHER" id="PTHR42307">
    <property type="entry name" value="PUP DEAMIDASE/DEPUPYLASE"/>
    <property type="match status" value="1"/>
</dbReference>
<dbReference type="GO" id="GO:0005524">
    <property type="term" value="F:ATP binding"/>
    <property type="evidence" value="ECO:0007669"/>
    <property type="project" value="TreeGrafter"/>
</dbReference>
<dbReference type="GO" id="GO:0019941">
    <property type="term" value="P:modification-dependent protein catabolic process"/>
    <property type="evidence" value="ECO:0007669"/>
    <property type="project" value="InterPro"/>
</dbReference>
<dbReference type="AlphaFoldDB" id="A0A1F5CCM7"/>
<name>A0A1F5CCM7_9BACT</name>
<dbReference type="GO" id="GO:0010498">
    <property type="term" value="P:proteasomal protein catabolic process"/>
    <property type="evidence" value="ECO:0007669"/>
    <property type="project" value="InterPro"/>
</dbReference>
<protein>
    <submittedName>
        <fullName evidence="1">Uncharacterized protein</fullName>
    </submittedName>
</protein>
<dbReference type="InterPro" id="IPR004347">
    <property type="entry name" value="Pup_ligase/deamidase"/>
</dbReference>
<comment type="caution">
    <text evidence="1">The sequence shown here is derived from an EMBL/GenBank/DDBJ whole genome shotgun (WGS) entry which is preliminary data.</text>
</comment>
<sequence>MNEKPKISDDWENDIFTEDREEELIYPYILRDAREEDDDDSGIIKTVLFKKKMGRYYDWDGNLPMLFGSETELGFHIVKEFDLQKSRRIYYCPEAMYPFFLRRVAEAANAFSRDPETPWLRSALNHFDIARAKLMAKAAVEESVSGLPDAIKEKISEKGLSAKDFFFGEVGVFLPNSSRLYIDCGHLEYSIAECREPRDVISLEKAMESWIMQVKPEIEEFSGRRVRLLKDNTDRKGNSYACHTNFLLGRRFFEEIYKGNVWSKSWASFLVTSIIYTGAGKVGSERGQEPCEFQISQRADHFFQMFGMDTMADRPIINFRGEALADDEKWGRLHVILHDSNMSEWAIYLKMGVQALVLNMMQAHFYNKIADDDYTKYILKHPISDLWAVSRDLTCKIPLFLEANVLDADGIETESVSPIKIQKVWHDCAKRFYEARRYYPRWIHDVLWKWGQVLNWLEEDNPQLDRVLDWRIKKNICERVIARRAEKGQELSWHDGKIKNIDGLYHDLGPDGYYNKALRAGLVERIVTDAEIQKFRENAPEDTRAWARSQFIKHYLPHLLDVSWEMVSFLLKKDDIFQIPVIVELEPLKGTRRQVQDMFFRHLSFEAFSWDYLEKFLNKRSPF</sequence>
<dbReference type="Proteomes" id="UP000177197">
    <property type="component" value="Unassembled WGS sequence"/>
</dbReference>
<dbReference type="GO" id="GO:0070490">
    <property type="term" value="P:protein pupylation"/>
    <property type="evidence" value="ECO:0007669"/>
    <property type="project" value="TreeGrafter"/>
</dbReference>
<accession>A0A1F5CCM7</accession>